<feature type="domain" description="RCK C-terminal" evidence="8">
    <location>
        <begin position="367"/>
        <end position="452"/>
    </location>
</feature>
<dbReference type="InterPro" id="IPR006037">
    <property type="entry name" value="RCK_C"/>
</dbReference>
<dbReference type="PROSITE" id="PS51202">
    <property type="entry name" value="RCK_C"/>
    <property type="match status" value="2"/>
</dbReference>
<keyword evidence="5" id="KW-0520">NAD</keyword>
<name>A0A2W4RTV9_9GAMM</name>
<keyword evidence="3" id="KW-0633">Potassium transport</keyword>
<comment type="caution">
    <text evidence="9">The sequence shown here is derived from an EMBL/GenBank/DDBJ whole genome shotgun (WGS) entry which is preliminary data.</text>
</comment>
<dbReference type="FunFam" id="3.30.70.1450:FF:000001">
    <property type="entry name" value="Trk system potassium transporter TrkA"/>
    <property type="match status" value="1"/>
</dbReference>
<dbReference type="InterPro" id="IPR036291">
    <property type="entry name" value="NAD(P)-bd_dom_sf"/>
</dbReference>
<dbReference type="GO" id="GO:0005886">
    <property type="term" value="C:plasma membrane"/>
    <property type="evidence" value="ECO:0007669"/>
    <property type="project" value="InterPro"/>
</dbReference>
<organism evidence="9 10">
    <name type="scientific">Candidatus Methylumidiphilus alinenensis</name>
    <dbReference type="NCBI Taxonomy" id="2202197"/>
    <lineage>
        <taxon>Bacteria</taxon>
        <taxon>Pseudomonadati</taxon>
        <taxon>Pseudomonadota</taxon>
        <taxon>Gammaproteobacteria</taxon>
        <taxon>Methylococcales</taxon>
        <taxon>Candidatus Methylumidiphilus</taxon>
    </lineage>
</organism>
<dbReference type="Gene3D" id="3.30.70.1450">
    <property type="entry name" value="Regulator of K+ conductance, C-terminal domain"/>
    <property type="match status" value="2"/>
</dbReference>
<accession>A0A2W4RTV9</accession>
<dbReference type="NCBIfam" id="NF007032">
    <property type="entry name" value="PRK09496.1-4"/>
    <property type="match status" value="1"/>
</dbReference>
<dbReference type="PRINTS" id="PR00335">
    <property type="entry name" value="KUPTAKETRKA"/>
</dbReference>
<sequence>MKIIILGAGQVGSSVLGSLVSEANDIVVIDTQSDVLRDLQDRYDISTVQGNAAHPTVLAKAGAADAEMLIAVTSDDETNMLACQIAGTLFKVPKKIARVRAIEYLSYPEIFGPNAILIDVVISPEQIVTRFIERLLEYPGASQVLDFADGKVRLVSVRAHRGGPLVGREIKELHQHMPNVHARITAIFRKGQPIIPNGKVIIEADDEVFFVASSEETKDVMSELCEIDKPYKRLMFAGGGHIGKRVAQALENRYQVKVIEKNARRAKKIAAELSNTVVLLGDASDKELLISENIESTDVFCAITNEDEANILSAMLAKRLGARRVISLVNKSAYADIVDASLVDLVISPQQSTIGCLLRHVRKGDVVQVHSLRHGEAEAIEAIAHGTKGQSEIVGQRIDQVKIPAGVVMGALVRGDEVIQVHHDTIIEEGDHVIMFLHDKKLIRVVEKLFQSTAPSPSTI</sequence>
<dbReference type="Pfam" id="PF02254">
    <property type="entry name" value="TrkA_N"/>
    <property type="match status" value="2"/>
</dbReference>
<feature type="domain" description="RCK C-terminal" evidence="8">
    <location>
        <begin position="142"/>
        <end position="226"/>
    </location>
</feature>
<dbReference type="InterPro" id="IPR003148">
    <property type="entry name" value="RCK_N"/>
</dbReference>
<gene>
    <name evidence="9" type="ORF">DM484_02285</name>
</gene>
<evidence type="ECO:0000259" key="7">
    <source>
        <dbReference type="PROSITE" id="PS51201"/>
    </source>
</evidence>
<evidence type="ECO:0000313" key="9">
    <source>
        <dbReference type="EMBL" id="PZN84809.1"/>
    </source>
</evidence>
<keyword evidence="6" id="KW-0406">Ion transport</keyword>
<reference evidence="9 10" key="1">
    <citation type="journal article" date="2018" name="Aquat. Microb. Ecol.">
        <title>Gammaproteobacterial methanotrophs dominate.</title>
        <authorList>
            <person name="Rissanen A.J."/>
            <person name="Saarenheimo J."/>
            <person name="Tiirola M."/>
            <person name="Peura S."/>
            <person name="Aalto S.L."/>
            <person name="Karvinen A."/>
            <person name="Nykanen H."/>
        </authorList>
    </citation>
    <scope>NUCLEOTIDE SEQUENCE [LARGE SCALE GENOMIC DNA]</scope>
    <source>
        <strain evidence="9">AMbin10</strain>
    </source>
</reference>
<protein>
    <recommendedName>
        <fullName evidence="1">Trk system potassium uptake protein TrkA</fullName>
    </recommendedName>
</protein>
<dbReference type="FunFam" id="3.40.50.720:FF:000042">
    <property type="entry name" value="Trk system potassium transporter TrkA"/>
    <property type="match status" value="1"/>
</dbReference>
<dbReference type="NCBIfam" id="NF007039">
    <property type="entry name" value="PRK09496.3-2"/>
    <property type="match status" value="1"/>
</dbReference>
<dbReference type="InterPro" id="IPR036721">
    <property type="entry name" value="RCK_C_sf"/>
</dbReference>
<feature type="domain" description="RCK N-terminal" evidence="7">
    <location>
        <begin position="231"/>
        <end position="347"/>
    </location>
</feature>
<feature type="domain" description="RCK N-terminal" evidence="7">
    <location>
        <begin position="1"/>
        <end position="122"/>
    </location>
</feature>
<evidence type="ECO:0000313" key="10">
    <source>
        <dbReference type="Proteomes" id="UP000249396"/>
    </source>
</evidence>
<dbReference type="GO" id="GO:0015079">
    <property type="term" value="F:potassium ion transmembrane transporter activity"/>
    <property type="evidence" value="ECO:0007669"/>
    <property type="project" value="InterPro"/>
</dbReference>
<dbReference type="SUPFAM" id="SSF51735">
    <property type="entry name" value="NAD(P)-binding Rossmann-fold domains"/>
    <property type="match status" value="2"/>
</dbReference>
<dbReference type="Proteomes" id="UP000249396">
    <property type="component" value="Unassembled WGS sequence"/>
</dbReference>
<dbReference type="EMBL" id="QJPH01000143">
    <property type="protein sequence ID" value="PZN84809.1"/>
    <property type="molecule type" value="Genomic_DNA"/>
</dbReference>
<dbReference type="InterPro" id="IPR006036">
    <property type="entry name" value="K_uptake_TrkA"/>
</dbReference>
<evidence type="ECO:0000256" key="4">
    <source>
        <dbReference type="ARBA" id="ARBA00022958"/>
    </source>
</evidence>
<evidence type="ECO:0000256" key="5">
    <source>
        <dbReference type="ARBA" id="ARBA00023027"/>
    </source>
</evidence>
<dbReference type="PANTHER" id="PTHR43833:SF5">
    <property type="entry name" value="TRK SYSTEM POTASSIUM UPTAKE PROTEIN TRKA"/>
    <property type="match status" value="1"/>
</dbReference>
<dbReference type="Pfam" id="PF02080">
    <property type="entry name" value="TrkA_C"/>
    <property type="match status" value="2"/>
</dbReference>
<dbReference type="PROSITE" id="PS51201">
    <property type="entry name" value="RCK_N"/>
    <property type="match status" value="2"/>
</dbReference>
<evidence type="ECO:0000256" key="3">
    <source>
        <dbReference type="ARBA" id="ARBA00022538"/>
    </source>
</evidence>
<keyword evidence="4" id="KW-0630">Potassium</keyword>
<proteinExistence type="predicted"/>
<dbReference type="InterPro" id="IPR050721">
    <property type="entry name" value="Trk_Ktr_HKT_K-transport"/>
</dbReference>
<evidence type="ECO:0000256" key="1">
    <source>
        <dbReference type="ARBA" id="ARBA00017378"/>
    </source>
</evidence>
<dbReference type="SUPFAM" id="SSF116726">
    <property type="entry name" value="TrkA C-terminal domain-like"/>
    <property type="match status" value="2"/>
</dbReference>
<evidence type="ECO:0000256" key="2">
    <source>
        <dbReference type="ARBA" id="ARBA00022448"/>
    </source>
</evidence>
<dbReference type="AlphaFoldDB" id="A0A2W4RTV9"/>
<evidence type="ECO:0000259" key="8">
    <source>
        <dbReference type="PROSITE" id="PS51202"/>
    </source>
</evidence>
<dbReference type="PANTHER" id="PTHR43833">
    <property type="entry name" value="POTASSIUM CHANNEL PROTEIN 2-RELATED-RELATED"/>
    <property type="match status" value="1"/>
</dbReference>
<dbReference type="NCBIfam" id="NF007031">
    <property type="entry name" value="PRK09496.1-2"/>
    <property type="match status" value="1"/>
</dbReference>
<keyword evidence="2" id="KW-0813">Transport</keyword>
<evidence type="ECO:0000256" key="6">
    <source>
        <dbReference type="ARBA" id="ARBA00023065"/>
    </source>
</evidence>
<dbReference type="NCBIfam" id="NF007030">
    <property type="entry name" value="PRK09496.1-1"/>
    <property type="match status" value="1"/>
</dbReference>
<dbReference type="Gene3D" id="3.40.50.720">
    <property type="entry name" value="NAD(P)-binding Rossmann-like Domain"/>
    <property type="match status" value="2"/>
</dbReference>